<dbReference type="AlphaFoldDB" id="S0FRM8"/>
<keyword evidence="4" id="KW-1003">Cell membrane</keyword>
<feature type="transmembrane region" description="Helical" evidence="8">
    <location>
        <begin position="269"/>
        <end position="291"/>
    </location>
</feature>
<feature type="transmembrane region" description="Helical" evidence="8">
    <location>
        <begin position="114"/>
        <end position="136"/>
    </location>
</feature>
<dbReference type="PANTHER" id="PTHR36838">
    <property type="entry name" value="AUXIN EFFLUX CARRIER FAMILY PROTEIN"/>
    <property type="match status" value="1"/>
</dbReference>
<sequence length="323" mass="34858">MRFFLFEWTIQFSPCIQIIMLILNTLFPLFILLLLGRILKSSGMTDPRFLAMSDRLVYYVFFPVMLFWKIGTSTPDQGVSAGLCLAGLSGVFLAFAASLAAIRYFKISAFQAGSFCQACFRFNTYIGMALVLTVLGEDGVRHFGILVGVVIPVINVLSVSVLVWYSGGSPSIRENLTYFVRALVSNPLIIGCVAGFLFSRSDLVFPVFVQNTFSLMTAVTLPLALISIGGSLRFKGLADHAGVSLLAAGIKLLLLPLSGFLLLKGFQVTGTAFTAGMIFFSLPTSTAIYVLSGQLNSDTDLASGAIMVSTLLSFIPLTLSLLI</sequence>
<feature type="transmembrane region" description="Helical" evidence="8">
    <location>
        <begin position="56"/>
        <end position="72"/>
    </location>
</feature>
<keyword evidence="6 8" id="KW-1133">Transmembrane helix</keyword>
<comment type="similarity">
    <text evidence="2">Belongs to the auxin efflux carrier (TC 2.A.69) family.</text>
</comment>
<name>S0FRM8_9BACT</name>
<keyword evidence="5 8" id="KW-0812">Transmembrane</keyword>
<feature type="transmembrane region" description="Helical" evidence="8">
    <location>
        <begin position="303"/>
        <end position="322"/>
    </location>
</feature>
<dbReference type="GO" id="GO:0005886">
    <property type="term" value="C:plasma membrane"/>
    <property type="evidence" value="ECO:0007669"/>
    <property type="project" value="UniProtKB-SubCell"/>
</dbReference>
<feature type="transmembrane region" description="Helical" evidence="8">
    <location>
        <begin position="204"/>
        <end position="229"/>
    </location>
</feature>
<dbReference type="Proteomes" id="UP000014216">
    <property type="component" value="Unassembled WGS sequence"/>
</dbReference>
<dbReference type="Gene3D" id="1.20.1530.20">
    <property type="match status" value="1"/>
</dbReference>
<comment type="caution">
    <text evidence="9">The sequence shown here is derived from an EMBL/GenBank/DDBJ whole genome shotgun (WGS) entry which is preliminary data.</text>
</comment>
<evidence type="ECO:0000256" key="2">
    <source>
        <dbReference type="ARBA" id="ARBA00010145"/>
    </source>
</evidence>
<accession>S0FRM8</accession>
<evidence type="ECO:0000313" key="10">
    <source>
        <dbReference type="Proteomes" id="UP000014216"/>
    </source>
</evidence>
<feature type="transmembrane region" description="Helical" evidence="8">
    <location>
        <begin position="78"/>
        <end position="102"/>
    </location>
</feature>
<dbReference type="Pfam" id="PF03547">
    <property type="entry name" value="Mem_trans"/>
    <property type="match status" value="1"/>
</dbReference>
<protein>
    <submittedName>
        <fullName evidence="9">Auxin efflux carrier family protein</fullName>
    </submittedName>
</protein>
<evidence type="ECO:0000256" key="4">
    <source>
        <dbReference type="ARBA" id="ARBA00022475"/>
    </source>
</evidence>
<organism evidence="9 10">
    <name type="scientific">Desulfotignum phosphitoxidans DSM 13687</name>
    <dbReference type="NCBI Taxonomy" id="1286635"/>
    <lineage>
        <taxon>Bacteria</taxon>
        <taxon>Pseudomonadati</taxon>
        <taxon>Thermodesulfobacteriota</taxon>
        <taxon>Desulfobacteria</taxon>
        <taxon>Desulfobacterales</taxon>
        <taxon>Desulfobacteraceae</taxon>
        <taxon>Desulfotignum</taxon>
    </lineage>
</organism>
<evidence type="ECO:0000256" key="7">
    <source>
        <dbReference type="ARBA" id="ARBA00023136"/>
    </source>
</evidence>
<comment type="subcellular location">
    <subcellularLocation>
        <location evidence="1">Cell membrane</location>
        <topology evidence="1">Multi-pass membrane protein</topology>
    </subcellularLocation>
</comment>
<evidence type="ECO:0000256" key="3">
    <source>
        <dbReference type="ARBA" id="ARBA00022448"/>
    </source>
</evidence>
<dbReference type="RefSeq" id="WP_006968609.1">
    <property type="nucleotide sequence ID" value="NZ_APJX01000016.1"/>
</dbReference>
<reference evidence="9 10" key="1">
    <citation type="journal article" date="2013" name="Genome Announc.">
        <title>Draft Genome Sequence of Desulfotignum phosphitoxidans DSM 13687 Strain FiPS-3.</title>
        <authorList>
            <person name="Poehlein A."/>
            <person name="Daniel R."/>
            <person name="Simeonova D.D."/>
        </authorList>
    </citation>
    <scope>NUCLEOTIDE SEQUENCE [LARGE SCALE GENOMIC DNA]</scope>
    <source>
        <strain evidence="9 10">DSM 13687</strain>
    </source>
</reference>
<proteinExistence type="inferred from homology"/>
<evidence type="ECO:0000256" key="6">
    <source>
        <dbReference type="ARBA" id="ARBA00022989"/>
    </source>
</evidence>
<feature type="transmembrane region" description="Helical" evidence="8">
    <location>
        <begin position="241"/>
        <end position="263"/>
    </location>
</feature>
<evidence type="ECO:0000313" key="9">
    <source>
        <dbReference type="EMBL" id="EMS77365.1"/>
    </source>
</evidence>
<dbReference type="InterPro" id="IPR004776">
    <property type="entry name" value="Mem_transp_PIN-like"/>
</dbReference>
<keyword evidence="3" id="KW-0813">Transport</keyword>
<evidence type="ECO:0000256" key="5">
    <source>
        <dbReference type="ARBA" id="ARBA00022692"/>
    </source>
</evidence>
<feature type="transmembrane region" description="Helical" evidence="8">
    <location>
        <begin position="142"/>
        <end position="166"/>
    </location>
</feature>
<keyword evidence="7 8" id="KW-0472">Membrane</keyword>
<dbReference type="InterPro" id="IPR038770">
    <property type="entry name" value="Na+/solute_symporter_sf"/>
</dbReference>
<evidence type="ECO:0000256" key="1">
    <source>
        <dbReference type="ARBA" id="ARBA00004651"/>
    </source>
</evidence>
<dbReference type="EMBL" id="APJX01000016">
    <property type="protein sequence ID" value="EMS77365.1"/>
    <property type="molecule type" value="Genomic_DNA"/>
</dbReference>
<dbReference type="PANTHER" id="PTHR36838:SF4">
    <property type="entry name" value="AUXIN EFFLUX CARRIER FAMILY PROTEIN"/>
    <property type="match status" value="1"/>
</dbReference>
<dbReference type="GO" id="GO:0055085">
    <property type="term" value="P:transmembrane transport"/>
    <property type="evidence" value="ECO:0007669"/>
    <property type="project" value="InterPro"/>
</dbReference>
<feature type="transmembrane region" description="Helical" evidence="8">
    <location>
        <begin position="16"/>
        <end position="35"/>
    </location>
</feature>
<evidence type="ECO:0000256" key="8">
    <source>
        <dbReference type="SAM" id="Phobius"/>
    </source>
</evidence>
<keyword evidence="10" id="KW-1185">Reference proteome</keyword>
<feature type="transmembrane region" description="Helical" evidence="8">
    <location>
        <begin position="178"/>
        <end position="198"/>
    </location>
</feature>
<dbReference type="PATRIC" id="fig|1286635.3.peg.4651"/>
<gene>
    <name evidence="9" type="ORF">Dpo_16c00180</name>
</gene>